<comment type="caution">
    <text evidence="1">The sequence shown here is derived from an EMBL/GenBank/DDBJ whole genome shotgun (WGS) entry which is preliminary data.</text>
</comment>
<dbReference type="PANTHER" id="PTHR43657:SF1">
    <property type="entry name" value="ALTERED INHERITANCE OF MITOCHONDRIA PROTEIN 24, MITOCHONDRIAL"/>
    <property type="match status" value="1"/>
</dbReference>
<sequence>MKTTISEYPNSYLKVELNESEKIIVERGAMILSDGDYELKTKFEAKTFNNWIGKLFGGKSIAYNIYKAKEKIEMIFSPDKNGEIFEIGISKKKEVIIEPNSHFARTNDIDLKIIKKDWKTTLNDGLKMKASGNGKLFLIGYGKIINQKLNPEKEYLVDEDYLVAFDSNLEVKTISRGFKELLRSGEGYLYSIKGNGEIWTQTREEHEMSSGGGIISNIIGIFR</sequence>
<dbReference type="RefSeq" id="WP_344786605.1">
    <property type="nucleotide sequence ID" value="NZ_BAABCA010000001.1"/>
</dbReference>
<dbReference type="InterPro" id="IPR016031">
    <property type="entry name" value="Trp_RNA-bd_attenuator-like_dom"/>
</dbReference>
<dbReference type="SUPFAM" id="SSF51219">
    <property type="entry name" value="TRAP-like"/>
    <property type="match status" value="1"/>
</dbReference>
<protein>
    <submittedName>
        <fullName evidence="1">TIGR00266 family protein</fullName>
    </submittedName>
</protein>
<dbReference type="Pfam" id="PF01987">
    <property type="entry name" value="AIM24"/>
    <property type="match status" value="1"/>
</dbReference>
<organism evidence="1 2">
    <name type="scientific">Postechiella marina</name>
    <dbReference type="NCBI Taxonomy" id="943941"/>
    <lineage>
        <taxon>Bacteria</taxon>
        <taxon>Pseudomonadati</taxon>
        <taxon>Bacteroidota</taxon>
        <taxon>Flavobacteriia</taxon>
        <taxon>Flavobacteriales</taxon>
        <taxon>Flavobacteriaceae</taxon>
        <taxon>Postechiella</taxon>
    </lineage>
</organism>
<dbReference type="PANTHER" id="PTHR43657">
    <property type="entry name" value="TRYPTOPHAN RNA-BINDING ATTENUATOR PROTEIN-LIKE PROTEIN"/>
    <property type="match status" value="1"/>
</dbReference>
<dbReference type="InterPro" id="IPR002838">
    <property type="entry name" value="AIM24"/>
</dbReference>
<accession>A0ABP8C2Q7</accession>
<dbReference type="Proteomes" id="UP001501496">
    <property type="component" value="Unassembled WGS sequence"/>
</dbReference>
<gene>
    <name evidence="1" type="ORF">GCM10022291_06260</name>
</gene>
<evidence type="ECO:0000313" key="2">
    <source>
        <dbReference type="Proteomes" id="UP001501496"/>
    </source>
</evidence>
<keyword evidence="2" id="KW-1185">Reference proteome</keyword>
<dbReference type="InterPro" id="IPR036983">
    <property type="entry name" value="AIM24_sf"/>
</dbReference>
<proteinExistence type="predicted"/>
<dbReference type="EMBL" id="BAABCA010000001">
    <property type="protein sequence ID" value="GAA4232155.1"/>
    <property type="molecule type" value="Genomic_DNA"/>
</dbReference>
<dbReference type="NCBIfam" id="TIGR00266">
    <property type="entry name" value="TIGR00266 family protein"/>
    <property type="match status" value="1"/>
</dbReference>
<name>A0ABP8C2Q7_9FLAO</name>
<reference evidence="2" key="1">
    <citation type="journal article" date="2019" name="Int. J. Syst. Evol. Microbiol.">
        <title>The Global Catalogue of Microorganisms (GCM) 10K type strain sequencing project: providing services to taxonomists for standard genome sequencing and annotation.</title>
        <authorList>
            <consortium name="The Broad Institute Genomics Platform"/>
            <consortium name="The Broad Institute Genome Sequencing Center for Infectious Disease"/>
            <person name="Wu L."/>
            <person name="Ma J."/>
        </authorList>
    </citation>
    <scope>NUCLEOTIDE SEQUENCE [LARGE SCALE GENOMIC DNA]</scope>
    <source>
        <strain evidence="2">JCM 17630</strain>
    </source>
</reference>
<evidence type="ECO:0000313" key="1">
    <source>
        <dbReference type="EMBL" id="GAA4232155.1"/>
    </source>
</evidence>
<dbReference type="Gene3D" id="3.60.160.10">
    <property type="entry name" value="Mitochondrial biogenesis AIM24"/>
    <property type="match status" value="1"/>
</dbReference>